<organism evidence="6 7">
    <name type="scientific">Folsomia candida</name>
    <name type="common">Springtail</name>
    <dbReference type="NCBI Taxonomy" id="158441"/>
    <lineage>
        <taxon>Eukaryota</taxon>
        <taxon>Metazoa</taxon>
        <taxon>Ecdysozoa</taxon>
        <taxon>Arthropoda</taxon>
        <taxon>Hexapoda</taxon>
        <taxon>Collembola</taxon>
        <taxon>Entomobryomorpha</taxon>
        <taxon>Isotomoidea</taxon>
        <taxon>Isotomidae</taxon>
        <taxon>Proisotominae</taxon>
        <taxon>Folsomia</taxon>
    </lineage>
</organism>
<evidence type="ECO:0000313" key="6">
    <source>
        <dbReference type="EMBL" id="OXA50988.1"/>
    </source>
</evidence>
<dbReference type="STRING" id="158441.A0A226E133"/>
<accession>A0A226E133</accession>
<dbReference type="Pfam" id="PF01027">
    <property type="entry name" value="Bax1-I"/>
    <property type="match status" value="1"/>
</dbReference>
<dbReference type="OrthoDB" id="6285520at2759"/>
<dbReference type="InterPro" id="IPR006214">
    <property type="entry name" value="Bax_inhibitor_1-related"/>
</dbReference>
<comment type="caution">
    <text evidence="6">The sequence shown here is derived from an EMBL/GenBank/DDBJ whole genome shotgun (WGS) entry which is preliminary data.</text>
</comment>
<protein>
    <submittedName>
        <fullName evidence="6">Growth hormone-inducible transmembrane protein</fullName>
    </submittedName>
</protein>
<feature type="transmembrane region" description="Helical" evidence="5">
    <location>
        <begin position="98"/>
        <end position="121"/>
    </location>
</feature>
<evidence type="ECO:0000313" key="7">
    <source>
        <dbReference type="Proteomes" id="UP000198287"/>
    </source>
</evidence>
<keyword evidence="2 5" id="KW-0812">Transmembrane</keyword>
<evidence type="ECO:0000256" key="2">
    <source>
        <dbReference type="ARBA" id="ARBA00022692"/>
    </source>
</evidence>
<evidence type="ECO:0000256" key="1">
    <source>
        <dbReference type="ARBA" id="ARBA00004141"/>
    </source>
</evidence>
<dbReference type="Proteomes" id="UP000198287">
    <property type="component" value="Unassembled WGS sequence"/>
</dbReference>
<feature type="transmembrane region" description="Helical" evidence="5">
    <location>
        <begin position="25"/>
        <end position="45"/>
    </location>
</feature>
<gene>
    <name evidence="6" type="ORF">Fcan01_14191</name>
</gene>
<keyword evidence="3 5" id="KW-1133">Transmembrane helix</keyword>
<keyword evidence="7" id="KW-1185">Reference proteome</keyword>
<evidence type="ECO:0000256" key="4">
    <source>
        <dbReference type="ARBA" id="ARBA00023136"/>
    </source>
</evidence>
<dbReference type="OMA" id="WATHCAI"/>
<name>A0A226E133_FOLCA</name>
<evidence type="ECO:0000256" key="5">
    <source>
        <dbReference type="SAM" id="Phobius"/>
    </source>
</evidence>
<reference evidence="6 7" key="1">
    <citation type="submission" date="2015-12" db="EMBL/GenBank/DDBJ databases">
        <title>The genome of Folsomia candida.</title>
        <authorList>
            <person name="Faddeeva A."/>
            <person name="Derks M.F."/>
            <person name="Anvar Y."/>
            <person name="Smit S."/>
            <person name="Van Straalen N."/>
            <person name="Roelofs D."/>
        </authorList>
    </citation>
    <scope>NUCLEOTIDE SEQUENCE [LARGE SCALE GENOMIC DNA]</scope>
    <source>
        <strain evidence="6 7">VU population</strain>
        <tissue evidence="6">Whole body</tissue>
    </source>
</reference>
<comment type="subcellular location">
    <subcellularLocation>
        <location evidence="1">Membrane</location>
        <topology evidence="1">Multi-pass membrane protein</topology>
    </subcellularLocation>
</comment>
<proteinExistence type="predicted"/>
<dbReference type="GO" id="GO:0016020">
    <property type="term" value="C:membrane"/>
    <property type="evidence" value="ECO:0007669"/>
    <property type="project" value="UniProtKB-SubCell"/>
</dbReference>
<feature type="transmembrane region" description="Helical" evidence="5">
    <location>
        <begin position="57"/>
        <end position="78"/>
    </location>
</feature>
<evidence type="ECO:0000256" key="3">
    <source>
        <dbReference type="ARBA" id="ARBA00022989"/>
    </source>
</evidence>
<dbReference type="AlphaFoldDB" id="A0A226E133"/>
<sequence>MTGSIISALALLAYTAPESTFLPWSLPLGMGLGIVFAASTGSFLIPQSTRLGSSLFAVYLYGGMILFGAMLLHDVQRVLQTAEKLPFDPDRPDTFDPINAAMAMYMDCLNIFVRFVQLFALQEVAKRIKK</sequence>
<dbReference type="EMBL" id="LNIX01000008">
    <property type="protein sequence ID" value="OXA50988.1"/>
    <property type="molecule type" value="Genomic_DNA"/>
</dbReference>
<keyword evidence="4 5" id="KW-0472">Membrane</keyword>